<comment type="subcellular location">
    <subcellularLocation>
        <location evidence="1">Mitochondrion outer membrane</location>
        <topology evidence="1">Peripheral membrane protein</topology>
    </subcellularLocation>
</comment>
<gene>
    <name evidence="7" type="primary">FMP52</name>
    <name evidence="7" type="ORF">LTR97_004913</name>
</gene>
<comment type="similarity">
    <text evidence="2">Belongs to the FMP52 family.</text>
</comment>
<sequence length="227" mass="24104">MTTVALAGSTGLVGGNILTTLSNLEEVNTIHAFARRELAGHAKLKAIISSDTATWAAQYPQNTDLLISSLGTTRANAGGLEAQRKVDYDLALDLAKAAKAAGTKAYVLISTTGASSASSFAYPKMKGELEEAVKALGFDHTVIVRPGLIVGARKETRMLEGTFRHMATLMGSVSGNRLKDFWAQDADVIAKAAVRAGLDCVEGKQKEKNVLLSQSDIVRLGRTEWVV</sequence>
<evidence type="ECO:0000256" key="4">
    <source>
        <dbReference type="ARBA" id="ARBA00022946"/>
    </source>
</evidence>
<dbReference type="PANTHER" id="PTHR14097:SF7">
    <property type="entry name" value="OXIDOREDUCTASE HTATIP2"/>
    <property type="match status" value="1"/>
</dbReference>
<dbReference type="GO" id="GO:0005741">
    <property type="term" value="C:mitochondrial outer membrane"/>
    <property type="evidence" value="ECO:0007669"/>
    <property type="project" value="UniProtKB-SubCell"/>
</dbReference>
<keyword evidence="5" id="KW-0496">Mitochondrion</keyword>
<dbReference type="Pfam" id="PF08732">
    <property type="entry name" value="HIM1"/>
    <property type="match status" value="1"/>
</dbReference>
<evidence type="ECO:0000256" key="6">
    <source>
        <dbReference type="ARBA" id="ARBA00023136"/>
    </source>
</evidence>
<dbReference type="Proteomes" id="UP001310594">
    <property type="component" value="Unassembled WGS sequence"/>
</dbReference>
<reference evidence="7" key="1">
    <citation type="submission" date="2023-08" db="EMBL/GenBank/DDBJ databases">
        <title>Black Yeasts Isolated from many extreme environments.</title>
        <authorList>
            <person name="Coleine C."/>
            <person name="Stajich J.E."/>
            <person name="Selbmann L."/>
        </authorList>
    </citation>
    <scope>NUCLEOTIDE SEQUENCE</scope>
    <source>
        <strain evidence="7">CCFEE 5810</strain>
    </source>
</reference>
<dbReference type="InterPro" id="IPR036291">
    <property type="entry name" value="NAD(P)-bd_dom_sf"/>
</dbReference>
<accession>A0AAN7VU44</accession>
<dbReference type="SUPFAM" id="SSF51735">
    <property type="entry name" value="NAD(P)-binding Rossmann-fold domains"/>
    <property type="match status" value="1"/>
</dbReference>
<dbReference type="PANTHER" id="PTHR14097">
    <property type="entry name" value="OXIDOREDUCTASE HTATIP2"/>
    <property type="match status" value="1"/>
</dbReference>
<keyword evidence="3" id="KW-1000">Mitochondrion outer membrane</keyword>
<evidence type="ECO:0000313" key="7">
    <source>
        <dbReference type="EMBL" id="KAK5702093.1"/>
    </source>
</evidence>
<proteinExistence type="inferred from homology"/>
<dbReference type="GO" id="GO:0051170">
    <property type="term" value="P:import into nucleus"/>
    <property type="evidence" value="ECO:0007669"/>
    <property type="project" value="TreeGrafter"/>
</dbReference>
<dbReference type="EMBL" id="JAVRQU010000006">
    <property type="protein sequence ID" value="KAK5702093.1"/>
    <property type="molecule type" value="Genomic_DNA"/>
</dbReference>
<organism evidence="7 8">
    <name type="scientific">Elasticomyces elasticus</name>
    <dbReference type="NCBI Taxonomy" id="574655"/>
    <lineage>
        <taxon>Eukaryota</taxon>
        <taxon>Fungi</taxon>
        <taxon>Dikarya</taxon>
        <taxon>Ascomycota</taxon>
        <taxon>Pezizomycotina</taxon>
        <taxon>Dothideomycetes</taxon>
        <taxon>Dothideomycetidae</taxon>
        <taxon>Mycosphaerellales</taxon>
        <taxon>Teratosphaeriaceae</taxon>
        <taxon>Elasticomyces</taxon>
    </lineage>
</organism>
<keyword evidence="4" id="KW-0809">Transit peptide</keyword>
<protein>
    <submittedName>
        <fullName evidence="7">Protein fmp52, mitochondrial</fullName>
    </submittedName>
</protein>
<evidence type="ECO:0000256" key="5">
    <source>
        <dbReference type="ARBA" id="ARBA00023128"/>
    </source>
</evidence>
<evidence type="ECO:0000256" key="2">
    <source>
        <dbReference type="ARBA" id="ARBA00006617"/>
    </source>
</evidence>
<dbReference type="Gene3D" id="3.40.50.720">
    <property type="entry name" value="NAD(P)-binding Rossmann-like Domain"/>
    <property type="match status" value="1"/>
</dbReference>
<dbReference type="InterPro" id="IPR014843">
    <property type="entry name" value="Him1/Fmp52"/>
</dbReference>
<keyword evidence="6" id="KW-0472">Membrane</keyword>
<dbReference type="AlphaFoldDB" id="A0AAN7VU44"/>
<dbReference type="FunFam" id="3.40.50.720:FF:000366">
    <property type="entry name" value="Protein FMP52, mitochondrial"/>
    <property type="match status" value="1"/>
</dbReference>
<name>A0AAN7VU44_9PEZI</name>
<evidence type="ECO:0000256" key="1">
    <source>
        <dbReference type="ARBA" id="ARBA00004450"/>
    </source>
</evidence>
<comment type="caution">
    <text evidence="7">The sequence shown here is derived from an EMBL/GenBank/DDBJ whole genome shotgun (WGS) entry which is preliminary data.</text>
</comment>
<evidence type="ECO:0000256" key="3">
    <source>
        <dbReference type="ARBA" id="ARBA00022787"/>
    </source>
</evidence>
<evidence type="ECO:0000313" key="8">
    <source>
        <dbReference type="Proteomes" id="UP001310594"/>
    </source>
</evidence>